<dbReference type="AlphaFoldDB" id="A0AAF0CWU0"/>
<dbReference type="InterPro" id="IPR036365">
    <property type="entry name" value="PGBD-like_sf"/>
</dbReference>
<evidence type="ECO:0000256" key="2">
    <source>
        <dbReference type="ARBA" id="ARBA00022670"/>
    </source>
</evidence>
<dbReference type="GO" id="GO:0030288">
    <property type="term" value="C:outer membrane-bounded periplasmic space"/>
    <property type="evidence" value="ECO:0007669"/>
    <property type="project" value="TreeGrafter"/>
</dbReference>
<dbReference type="Proteomes" id="UP001179647">
    <property type="component" value="Chromosome"/>
</dbReference>
<dbReference type="InterPro" id="IPR004447">
    <property type="entry name" value="Peptidase_S41A"/>
</dbReference>
<sequence>MKKNKKFISYKQYIISLVCVAVIASGGAYKLAEMTYEKERHQFEAAFPHAAELKKFNTSYEAIRQQYVGDYKKEELVDGAIKGMTSALSDPFTDYVDGKDLTDLNTTISGSFDGIGATMTLENEQPIIAEPPIKGSPAEKARLEAHDIILKIDGKETKGQILSEIIEKIRGKKGSELTLTMQRGADIFDVTLERDSIVIDSVTTEIDKDHKDIGIISISHFSETTAKELKAGVKGLRKQGAKGFVIDVRHNPGGLLDQVAIMSSMFLEDKKTIVKFENKEKDKETWVAGKELDNGFKVTEPTVVLVDGNSASASEIFAAALNESADVPIVGKKTFGKGTVQSVQPLSEDSDLKLTTNKWLTPKGTWIHKKGIKPTIEADYPSYAYLAPIDKGTVYSLGMVAPVIKNINGILSGLDYEVEPDTEEYTDSTLEAVKSFQQANDLEMTGEIDALTANALEAHLAKKISENDNAYKKSVSEVLLLMKK</sequence>
<dbReference type="InterPro" id="IPR036366">
    <property type="entry name" value="PGBDSf"/>
</dbReference>
<keyword evidence="2 5" id="KW-0645">Protease</keyword>
<dbReference type="InterPro" id="IPR002477">
    <property type="entry name" value="Peptidoglycan-bd-like"/>
</dbReference>
<evidence type="ECO:0000256" key="1">
    <source>
        <dbReference type="ARBA" id="ARBA00009179"/>
    </source>
</evidence>
<evidence type="ECO:0000256" key="5">
    <source>
        <dbReference type="RuleBase" id="RU004404"/>
    </source>
</evidence>
<proteinExistence type="inferred from homology"/>
<dbReference type="PANTHER" id="PTHR32060">
    <property type="entry name" value="TAIL-SPECIFIC PROTEASE"/>
    <property type="match status" value="1"/>
</dbReference>
<gene>
    <name evidence="7" type="ORF">OL234_04530</name>
</gene>
<dbReference type="PANTHER" id="PTHR32060:SF30">
    <property type="entry name" value="CARBOXY-TERMINAL PROCESSING PROTEASE CTPA"/>
    <property type="match status" value="1"/>
</dbReference>
<dbReference type="Pfam" id="PF01471">
    <property type="entry name" value="PG_binding_1"/>
    <property type="match status" value="1"/>
</dbReference>
<accession>A0AAF0CWU0</accession>
<keyword evidence="8" id="KW-1185">Reference proteome</keyword>
<evidence type="ECO:0000313" key="7">
    <source>
        <dbReference type="EMBL" id="WEG74167.1"/>
    </source>
</evidence>
<dbReference type="KEGG" id="vie:OL234_04530"/>
<protein>
    <submittedName>
        <fullName evidence="7">S41 family peptidase</fullName>
    </submittedName>
</protein>
<dbReference type="InterPro" id="IPR005151">
    <property type="entry name" value="Tail-specific_protease"/>
</dbReference>
<dbReference type="InterPro" id="IPR041489">
    <property type="entry name" value="PDZ_6"/>
</dbReference>
<dbReference type="InterPro" id="IPR055210">
    <property type="entry name" value="CtpA/B_N"/>
</dbReference>
<dbReference type="SMART" id="SM00245">
    <property type="entry name" value="TSPc"/>
    <property type="match status" value="1"/>
</dbReference>
<dbReference type="EMBL" id="CP110232">
    <property type="protein sequence ID" value="WEG74167.1"/>
    <property type="molecule type" value="Genomic_DNA"/>
</dbReference>
<dbReference type="Pfam" id="PF03572">
    <property type="entry name" value="Peptidase_S41"/>
    <property type="match status" value="1"/>
</dbReference>
<dbReference type="InterPro" id="IPR029045">
    <property type="entry name" value="ClpP/crotonase-like_dom_sf"/>
</dbReference>
<dbReference type="NCBIfam" id="TIGR00225">
    <property type="entry name" value="prc"/>
    <property type="match status" value="1"/>
</dbReference>
<dbReference type="InterPro" id="IPR036034">
    <property type="entry name" value="PDZ_sf"/>
</dbReference>
<dbReference type="Gene3D" id="3.90.226.10">
    <property type="entry name" value="2-enoyl-CoA Hydratase, Chain A, domain 1"/>
    <property type="match status" value="1"/>
</dbReference>
<evidence type="ECO:0000256" key="3">
    <source>
        <dbReference type="ARBA" id="ARBA00022801"/>
    </source>
</evidence>
<name>A0AAF0CWU0_9ENTE</name>
<dbReference type="CDD" id="cd06782">
    <property type="entry name" value="cpPDZ_CPP-like"/>
    <property type="match status" value="1"/>
</dbReference>
<dbReference type="Gene3D" id="1.10.101.10">
    <property type="entry name" value="PGBD-like superfamily/PGBD"/>
    <property type="match status" value="1"/>
</dbReference>
<keyword evidence="4 5" id="KW-0720">Serine protease</keyword>
<evidence type="ECO:0000256" key="4">
    <source>
        <dbReference type="ARBA" id="ARBA00022825"/>
    </source>
</evidence>
<dbReference type="SUPFAM" id="SSF52096">
    <property type="entry name" value="ClpP/crotonase"/>
    <property type="match status" value="1"/>
</dbReference>
<dbReference type="GO" id="GO:0008236">
    <property type="term" value="F:serine-type peptidase activity"/>
    <property type="evidence" value="ECO:0007669"/>
    <property type="project" value="UniProtKB-KW"/>
</dbReference>
<dbReference type="Gene3D" id="3.30.750.44">
    <property type="match status" value="1"/>
</dbReference>
<dbReference type="Pfam" id="PF17820">
    <property type="entry name" value="PDZ_6"/>
    <property type="match status" value="1"/>
</dbReference>
<keyword evidence="3 5" id="KW-0378">Hydrolase</keyword>
<evidence type="ECO:0000313" key="8">
    <source>
        <dbReference type="Proteomes" id="UP001179647"/>
    </source>
</evidence>
<comment type="similarity">
    <text evidence="1 5">Belongs to the peptidase S41A family.</text>
</comment>
<dbReference type="Gene3D" id="2.30.42.10">
    <property type="match status" value="1"/>
</dbReference>
<reference evidence="7" key="1">
    <citation type="submission" date="2022-10" db="EMBL/GenBank/DDBJ databases">
        <title>Vagococcus sp. isolated from poultry meat.</title>
        <authorList>
            <person name="Johansson P."/>
            <person name="Bjorkroth J."/>
        </authorList>
    </citation>
    <scope>NUCLEOTIDE SEQUENCE</scope>
    <source>
        <strain evidence="7">STAA11</strain>
    </source>
</reference>
<evidence type="ECO:0000259" key="6">
    <source>
        <dbReference type="PROSITE" id="PS50106"/>
    </source>
</evidence>
<feature type="domain" description="PDZ" evidence="6">
    <location>
        <begin position="101"/>
        <end position="170"/>
    </location>
</feature>
<dbReference type="GO" id="GO:0004175">
    <property type="term" value="F:endopeptidase activity"/>
    <property type="evidence" value="ECO:0007669"/>
    <property type="project" value="TreeGrafter"/>
</dbReference>
<dbReference type="SMART" id="SM00228">
    <property type="entry name" value="PDZ"/>
    <property type="match status" value="1"/>
</dbReference>
<dbReference type="Pfam" id="PF22694">
    <property type="entry name" value="CtpB_N-like"/>
    <property type="match status" value="1"/>
</dbReference>
<dbReference type="SUPFAM" id="SSF47090">
    <property type="entry name" value="PGBD-like"/>
    <property type="match status" value="1"/>
</dbReference>
<dbReference type="GO" id="GO:0006508">
    <property type="term" value="P:proteolysis"/>
    <property type="evidence" value="ECO:0007669"/>
    <property type="project" value="UniProtKB-KW"/>
</dbReference>
<dbReference type="CDD" id="cd07560">
    <property type="entry name" value="Peptidase_S41_CPP"/>
    <property type="match status" value="1"/>
</dbReference>
<organism evidence="7 8">
    <name type="scientific">Vagococcus intermedius</name>
    <dbReference type="NCBI Taxonomy" id="2991418"/>
    <lineage>
        <taxon>Bacteria</taxon>
        <taxon>Bacillati</taxon>
        <taxon>Bacillota</taxon>
        <taxon>Bacilli</taxon>
        <taxon>Lactobacillales</taxon>
        <taxon>Enterococcaceae</taxon>
        <taxon>Vagococcus</taxon>
    </lineage>
</organism>
<dbReference type="SUPFAM" id="SSF50156">
    <property type="entry name" value="PDZ domain-like"/>
    <property type="match status" value="1"/>
</dbReference>
<dbReference type="PROSITE" id="PS50106">
    <property type="entry name" value="PDZ"/>
    <property type="match status" value="1"/>
</dbReference>
<dbReference type="GO" id="GO:0007165">
    <property type="term" value="P:signal transduction"/>
    <property type="evidence" value="ECO:0007669"/>
    <property type="project" value="TreeGrafter"/>
</dbReference>
<dbReference type="InterPro" id="IPR001478">
    <property type="entry name" value="PDZ"/>
</dbReference>
<dbReference type="RefSeq" id="WP_275469966.1">
    <property type="nucleotide sequence ID" value="NZ_CP110232.1"/>
</dbReference>